<protein>
    <submittedName>
        <fullName evidence="1">Uncharacterized protein</fullName>
    </submittedName>
</protein>
<sequence>MLELSLVDFTRERRGSRRVVVSVDPSLCTLLIVLVRRIRWWEGHRCLHETYGLRRTCCRLCAPSFLTRGSKCARTMGNIFDKVEERIGNARRKRRRCGAKLTMGRRAMVEMT</sequence>
<proteinExistence type="predicted"/>
<name>A0A426XNR6_ENSVE</name>
<dbReference type="Proteomes" id="UP000287651">
    <property type="component" value="Unassembled WGS sequence"/>
</dbReference>
<dbReference type="AlphaFoldDB" id="A0A426XNR6"/>
<evidence type="ECO:0000313" key="1">
    <source>
        <dbReference type="EMBL" id="RRT41139.1"/>
    </source>
</evidence>
<gene>
    <name evidence="1" type="ORF">B296_00026226</name>
</gene>
<reference evidence="1 2" key="1">
    <citation type="journal article" date="2014" name="Agronomy (Basel)">
        <title>A Draft Genome Sequence for Ensete ventricosum, the Drought-Tolerant Tree Against Hunger.</title>
        <authorList>
            <person name="Harrison J."/>
            <person name="Moore K.A."/>
            <person name="Paszkiewicz K."/>
            <person name="Jones T."/>
            <person name="Grant M."/>
            <person name="Ambacheew D."/>
            <person name="Muzemil S."/>
            <person name="Studholme D.J."/>
        </authorList>
    </citation>
    <scope>NUCLEOTIDE SEQUENCE [LARGE SCALE GENOMIC DNA]</scope>
</reference>
<evidence type="ECO:0000313" key="2">
    <source>
        <dbReference type="Proteomes" id="UP000287651"/>
    </source>
</evidence>
<dbReference type="EMBL" id="AMZH03018830">
    <property type="protein sequence ID" value="RRT41139.1"/>
    <property type="molecule type" value="Genomic_DNA"/>
</dbReference>
<comment type="caution">
    <text evidence="1">The sequence shown here is derived from an EMBL/GenBank/DDBJ whole genome shotgun (WGS) entry which is preliminary data.</text>
</comment>
<accession>A0A426XNR6</accession>
<organism evidence="1 2">
    <name type="scientific">Ensete ventricosum</name>
    <name type="common">Abyssinian banana</name>
    <name type="synonym">Musa ensete</name>
    <dbReference type="NCBI Taxonomy" id="4639"/>
    <lineage>
        <taxon>Eukaryota</taxon>
        <taxon>Viridiplantae</taxon>
        <taxon>Streptophyta</taxon>
        <taxon>Embryophyta</taxon>
        <taxon>Tracheophyta</taxon>
        <taxon>Spermatophyta</taxon>
        <taxon>Magnoliopsida</taxon>
        <taxon>Liliopsida</taxon>
        <taxon>Zingiberales</taxon>
        <taxon>Musaceae</taxon>
        <taxon>Ensete</taxon>
    </lineage>
</organism>